<proteinExistence type="predicted"/>
<dbReference type="Proteomes" id="UP000267804">
    <property type="component" value="Chromosome"/>
</dbReference>
<feature type="transmembrane region" description="Helical" evidence="2">
    <location>
        <begin position="245"/>
        <end position="266"/>
    </location>
</feature>
<feature type="region of interest" description="Disordered" evidence="1">
    <location>
        <begin position="461"/>
        <end position="502"/>
    </location>
</feature>
<feature type="transmembrane region" description="Helical" evidence="2">
    <location>
        <begin position="171"/>
        <end position="189"/>
    </location>
</feature>
<evidence type="ECO:0000313" key="4">
    <source>
        <dbReference type="EMBL" id="AYF29452.1"/>
    </source>
</evidence>
<dbReference type="InterPro" id="IPR050879">
    <property type="entry name" value="Acyltransferase_3"/>
</dbReference>
<feature type="transmembrane region" description="Helical" evidence="2">
    <location>
        <begin position="372"/>
        <end position="392"/>
    </location>
</feature>
<evidence type="ECO:0000256" key="1">
    <source>
        <dbReference type="SAM" id="MobiDB-lite"/>
    </source>
</evidence>
<dbReference type="GO" id="GO:0016020">
    <property type="term" value="C:membrane"/>
    <property type="evidence" value="ECO:0007669"/>
    <property type="project" value="TreeGrafter"/>
</dbReference>
<dbReference type="Pfam" id="PF01757">
    <property type="entry name" value="Acyl_transf_3"/>
    <property type="match status" value="1"/>
</dbReference>
<gene>
    <name evidence="4" type="ORF">CSH63_18675</name>
</gene>
<feature type="transmembrane region" description="Helical" evidence="2">
    <location>
        <begin position="132"/>
        <end position="150"/>
    </location>
</feature>
<organism evidence="4 5">
    <name type="scientific">Micromonospora tulbaghiae</name>
    <dbReference type="NCBI Taxonomy" id="479978"/>
    <lineage>
        <taxon>Bacteria</taxon>
        <taxon>Bacillati</taxon>
        <taxon>Actinomycetota</taxon>
        <taxon>Actinomycetes</taxon>
        <taxon>Micromonosporales</taxon>
        <taxon>Micromonosporaceae</taxon>
        <taxon>Micromonospora</taxon>
    </lineage>
</organism>
<keyword evidence="4" id="KW-0808">Transferase</keyword>
<feature type="domain" description="Acyltransferase 3" evidence="3">
    <location>
        <begin position="103"/>
        <end position="448"/>
    </location>
</feature>
<feature type="transmembrane region" description="Helical" evidence="2">
    <location>
        <begin position="404"/>
        <end position="424"/>
    </location>
</feature>
<keyword evidence="2" id="KW-0472">Membrane</keyword>
<evidence type="ECO:0000259" key="3">
    <source>
        <dbReference type="Pfam" id="PF01757"/>
    </source>
</evidence>
<sequence length="502" mass="53594">MDPPLGAGDELGAVVAGAHAGVAQRPDLLRHVPRVPGRPAACCPPAPPGGRADRFTGARAPPADGRLIRSVSVSPLLSTAVRRALVSQSLATAYHGRANGFGALRLAFALAVVLSHTAALGFGRPLLHRVDLGALAVAGFFAISGFLVVGSARRHSVPRFLWHRALRIWPGLWVCLLFTGLVVAPLLYLDRHGSLDGLWRSPGGVLDYLRQNWWGGLRQFGIADLLRGDTPYWHWQGGNTVNGSLWTLAYEIYCYLAVAVLAALTVLRRQLRWVTLLAVVAVFGVLCWNHLQPGAALWTSGAVGPLPMLGALEKTYLLWYGFMFLAGGAAELYRDRLPINDLLGVLALGTVGWLAARGDFVGPGVYAVDGAFFAPGLLAYAYAVLWLAVRLPRMLHRVGRDNDYSYGVYIYSFVAQQVLAKIGLPALGVAGFFLVSAVLSLGLAVLSWHLVERPALQLKDWTPPALREPPDDPPGQDGPDAPAVPGRTADADPDPAAAPATG</sequence>
<feature type="transmembrane region" description="Helical" evidence="2">
    <location>
        <begin position="273"/>
        <end position="291"/>
    </location>
</feature>
<dbReference type="PANTHER" id="PTHR23028">
    <property type="entry name" value="ACETYLTRANSFERASE"/>
    <property type="match status" value="1"/>
</dbReference>
<keyword evidence="4" id="KW-0012">Acyltransferase</keyword>
<evidence type="ECO:0000256" key="2">
    <source>
        <dbReference type="SAM" id="Phobius"/>
    </source>
</evidence>
<dbReference type="GO" id="GO:0000271">
    <property type="term" value="P:polysaccharide biosynthetic process"/>
    <property type="evidence" value="ECO:0007669"/>
    <property type="project" value="TreeGrafter"/>
</dbReference>
<dbReference type="EMBL" id="CP024087">
    <property type="protein sequence ID" value="AYF29452.1"/>
    <property type="molecule type" value="Genomic_DNA"/>
</dbReference>
<name>A0A386WNM7_9ACTN</name>
<feature type="transmembrane region" description="Helical" evidence="2">
    <location>
        <begin position="345"/>
        <end position="366"/>
    </location>
</feature>
<dbReference type="PANTHER" id="PTHR23028:SF53">
    <property type="entry name" value="ACYL_TRANSF_3 DOMAIN-CONTAINING PROTEIN"/>
    <property type="match status" value="1"/>
</dbReference>
<feature type="transmembrane region" description="Helical" evidence="2">
    <location>
        <begin position="430"/>
        <end position="451"/>
    </location>
</feature>
<accession>A0A386WNM7</accession>
<dbReference type="AlphaFoldDB" id="A0A386WNM7"/>
<dbReference type="GO" id="GO:0016747">
    <property type="term" value="F:acyltransferase activity, transferring groups other than amino-acyl groups"/>
    <property type="evidence" value="ECO:0007669"/>
    <property type="project" value="InterPro"/>
</dbReference>
<keyword evidence="2" id="KW-0812">Transmembrane</keyword>
<evidence type="ECO:0000313" key="5">
    <source>
        <dbReference type="Proteomes" id="UP000267804"/>
    </source>
</evidence>
<protein>
    <submittedName>
        <fullName evidence="4">Acyltransferase</fullName>
    </submittedName>
</protein>
<reference evidence="4 5" key="1">
    <citation type="submission" date="2017-10" db="EMBL/GenBank/DDBJ databases">
        <title>Integration of genomic and chemical information greatly accelerates assignment of the full stereostructure of myelolactone, a potent inhibitor of myeloma from a marine-derived Micromonospora.</title>
        <authorList>
            <person name="Kim M.C."/>
            <person name="Machado H."/>
            <person name="Jensen P.R."/>
            <person name="Fenical W."/>
        </authorList>
    </citation>
    <scope>NUCLEOTIDE SEQUENCE [LARGE SCALE GENOMIC DNA]</scope>
    <source>
        <strain evidence="4 5">CNY-010</strain>
    </source>
</reference>
<feature type="compositionally biased region" description="Low complexity" evidence="1">
    <location>
        <begin position="475"/>
        <end position="486"/>
    </location>
</feature>
<keyword evidence="2" id="KW-1133">Transmembrane helix</keyword>
<dbReference type="KEGG" id="mtua:CSH63_18675"/>
<dbReference type="InterPro" id="IPR002656">
    <property type="entry name" value="Acyl_transf_3_dom"/>
</dbReference>
<feature type="transmembrane region" description="Helical" evidence="2">
    <location>
        <begin position="106"/>
        <end position="126"/>
    </location>
</feature>
<feature type="transmembrane region" description="Helical" evidence="2">
    <location>
        <begin position="316"/>
        <end position="333"/>
    </location>
</feature>